<keyword evidence="7" id="KW-0961">Cell wall biogenesis/degradation</keyword>
<evidence type="ECO:0000256" key="11">
    <source>
        <dbReference type="SAM" id="SignalP"/>
    </source>
</evidence>
<keyword evidence="3" id="KW-0964">Secreted</keyword>
<evidence type="ECO:0000256" key="4">
    <source>
        <dbReference type="ARBA" id="ARBA00022729"/>
    </source>
</evidence>
<dbReference type="InterPro" id="IPR017853">
    <property type="entry name" value="GH"/>
</dbReference>
<dbReference type="GO" id="GO:0071555">
    <property type="term" value="P:cell wall organization"/>
    <property type="evidence" value="ECO:0007669"/>
    <property type="project" value="UniProtKB-KW"/>
</dbReference>
<proteinExistence type="inferred from homology"/>
<dbReference type="PANTHER" id="PTHR31297:SF1">
    <property type="entry name" value="GLUCAN 1,3-BETA-GLUCOSIDASE I_II-RELATED"/>
    <property type="match status" value="1"/>
</dbReference>
<dbReference type="SUPFAM" id="SSF51445">
    <property type="entry name" value="(Trans)glycosidases"/>
    <property type="match status" value="1"/>
</dbReference>
<comment type="caution">
    <text evidence="13">The sequence shown here is derived from an EMBL/GenBank/DDBJ whole genome shotgun (WGS) entry which is preliminary data.</text>
</comment>
<comment type="similarity">
    <text evidence="2 10">Belongs to the glycosyl hydrolase 5 (cellulase A) family.</text>
</comment>
<protein>
    <recommendedName>
        <fullName evidence="9">glucan 1,3-beta-glucosidase</fullName>
        <ecNumber evidence="9">3.2.1.58</ecNumber>
    </recommendedName>
</protein>
<evidence type="ECO:0000256" key="1">
    <source>
        <dbReference type="ARBA" id="ARBA00004613"/>
    </source>
</evidence>
<dbReference type="GO" id="GO:0005576">
    <property type="term" value="C:extracellular region"/>
    <property type="evidence" value="ECO:0007669"/>
    <property type="project" value="UniProtKB-SubCell"/>
</dbReference>
<dbReference type="AlphaFoldDB" id="A0AA43QWW4"/>
<comment type="catalytic activity">
    <reaction evidence="8">
        <text>Successive hydrolysis of beta-D-glucose units from the non-reducing ends of (1-&gt;3)-beta-D-glucans, releasing alpha-glucose.</text>
        <dbReference type="EC" id="3.2.1.58"/>
    </reaction>
</comment>
<evidence type="ECO:0000259" key="12">
    <source>
        <dbReference type="Pfam" id="PF00150"/>
    </source>
</evidence>
<evidence type="ECO:0000256" key="6">
    <source>
        <dbReference type="ARBA" id="ARBA00023295"/>
    </source>
</evidence>
<evidence type="ECO:0000256" key="7">
    <source>
        <dbReference type="ARBA" id="ARBA00023316"/>
    </source>
</evidence>
<dbReference type="InterPro" id="IPR050386">
    <property type="entry name" value="Glycosyl_hydrolase_5"/>
</dbReference>
<evidence type="ECO:0000313" key="14">
    <source>
        <dbReference type="Proteomes" id="UP001161017"/>
    </source>
</evidence>
<evidence type="ECO:0000256" key="3">
    <source>
        <dbReference type="ARBA" id="ARBA00022525"/>
    </source>
</evidence>
<dbReference type="GO" id="GO:0009986">
    <property type="term" value="C:cell surface"/>
    <property type="evidence" value="ECO:0007669"/>
    <property type="project" value="TreeGrafter"/>
</dbReference>
<feature type="signal peptide" evidence="11">
    <location>
        <begin position="1"/>
        <end position="17"/>
    </location>
</feature>
<accession>A0AA43QWW4</accession>
<keyword evidence="14" id="KW-1185">Reference proteome</keyword>
<comment type="subcellular location">
    <subcellularLocation>
        <location evidence="1">Secreted</location>
    </subcellularLocation>
</comment>
<organism evidence="13 14">
    <name type="scientific">Ramalina farinacea</name>
    <dbReference type="NCBI Taxonomy" id="258253"/>
    <lineage>
        <taxon>Eukaryota</taxon>
        <taxon>Fungi</taxon>
        <taxon>Dikarya</taxon>
        <taxon>Ascomycota</taxon>
        <taxon>Pezizomycotina</taxon>
        <taxon>Lecanoromycetes</taxon>
        <taxon>OSLEUM clade</taxon>
        <taxon>Lecanoromycetidae</taxon>
        <taxon>Lecanorales</taxon>
        <taxon>Lecanorineae</taxon>
        <taxon>Ramalinaceae</taxon>
        <taxon>Ramalina</taxon>
    </lineage>
</organism>
<dbReference type="PANTHER" id="PTHR31297">
    <property type="entry name" value="GLUCAN ENDO-1,6-BETA-GLUCOSIDASE B"/>
    <property type="match status" value="1"/>
</dbReference>
<evidence type="ECO:0000256" key="8">
    <source>
        <dbReference type="ARBA" id="ARBA00036824"/>
    </source>
</evidence>
<evidence type="ECO:0000256" key="2">
    <source>
        <dbReference type="ARBA" id="ARBA00005641"/>
    </source>
</evidence>
<dbReference type="GO" id="GO:0004338">
    <property type="term" value="F:glucan exo-1,3-beta-glucosidase activity"/>
    <property type="evidence" value="ECO:0007669"/>
    <property type="project" value="UniProtKB-EC"/>
</dbReference>
<dbReference type="Gene3D" id="3.20.20.80">
    <property type="entry name" value="Glycosidases"/>
    <property type="match status" value="1"/>
</dbReference>
<reference evidence="13" key="1">
    <citation type="journal article" date="2023" name="Genome Biol. Evol.">
        <title>First Whole Genome Sequence and Flow Cytometry Genome Size Data for the Lichen-Forming Fungus Ramalina farinacea (Ascomycota).</title>
        <authorList>
            <person name="Llewellyn T."/>
            <person name="Mian S."/>
            <person name="Hill R."/>
            <person name="Leitch I.J."/>
            <person name="Gaya E."/>
        </authorList>
    </citation>
    <scope>NUCLEOTIDE SEQUENCE</scope>
    <source>
        <strain evidence="13">LIQ254RAFAR</strain>
    </source>
</reference>
<dbReference type="InterPro" id="IPR001547">
    <property type="entry name" value="Glyco_hydro_5"/>
</dbReference>
<sequence length="547" mass="57149">MIAALSLVVAYAAIASASPWHHYNHRHHHHHQKKDTSLFLTSTEPSIAATTSAIGTTSGTIFPTLSLSTASGTAYSMANATASGTAVRSKCRGTRPGTAVSTGLFPSASALATGQANSSTLAASSGLAPKVTSASSAASVYATGQANSSTLAASSGLAPTVSSTLSAAAAATSVPTSPAASTTSSAASSTPYAGFLRGVNIGGWLLLDTTLNANLLSAADAIDQWTFDSLTGSASKLADHWDSYFNESDVQLLKSYGINAIKIPVGYWAFDNSGTPYKQGADAYLEKAVGWAQAAGMKVWIDVSNTDSTQTTVAEVSADEAQSHSLSILETIATKYGSAAYADTVTAIEIFSSPVALPVSSANTVSQDFIEQAFTTIKQAAANPNLQVVAPDAAASPATWESTAQSFSPTKGVFSVAESMSELSCPCEQQMTQAQHIQAACQRGYDMAGINHSDMSIYVGEFNPATNATMQVEGWTPDVIDDVRRYVEAQLEVFEAYTSGYFFWSWNDDSEEVLGVGWGFKDGIDKGYIPYPLDDPNVRKYPGQCDA</sequence>
<dbReference type="EMBL" id="JAPUFD010000015">
    <property type="protein sequence ID" value="MDI1491750.1"/>
    <property type="molecule type" value="Genomic_DNA"/>
</dbReference>
<dbReference type="Pfam" id="PF00150">
    <property type="entry name" value="Cellulase"/>
    <property type="match status" value="1"/>
</dbReference>
<keyword evidence="6 10" id="KW-0326">Glycosidase</keyword>
<keyword evidence="4 11" id="KW-0732">Signal</keyword>
<dbReference type="GO" id="GO:0009251">
    <property type="term" value="P:glucan catabolic process"/>
    <property type="evidence" value="ECO:0007669"/>
    <property type="project" value="TreeGrafter"/>
</dbReference>
<evidence type="ECO:0000256" key="5">
    <source>
        <dbReference type="ARBA" id="ARBA00022801"/>
    </source>
</evidence>
<feature type="domain" description="Glycoside hydrolase family 5" evidence="12">
    <location>
        <begin position="241"/>
        <end position="509"/>
    </location>
</feature>
<gene>
    <name evidence="13" type="ORF">OHK93_002960</name>
</gene>
<name>A0AA43QWW4_9LECA</name>
<keyword evidence="5 10" id="KW-0378">Hydrolase</keyword>
<evidence type="ECO:0000313" key="13">
    <source>
        <dbReference type="EMBL" id="MDI1491750.1"/>
    </source>
</evidence>
<dbReference type="EC" id="3.2.1.58" evidence="9"/>
<evidence type="ECO:0000256" key="9">
    <source>
        <dbReference type="ARBA" id="ARBA00038929"/>
    </source>
</evidence>
<dbReference type="Proteomes" id="UP001161017">
    <property type="component" value="Unassembled WGS sequence"/>
</dbReference>
<feature type="chain" id="PRO_5041213267" description="glucan 1,3-beta-glucosidase" evidence="11">
    <location>
        <begin position="18"/>
        <end position="547"/>
    </location>
</feature>
<evidence type="ECO:0000256" key="10">
    <source>
        <dbReference type="RuleBase" id="RU361153"/>
    </source>
</evidence>